<dbReference type="PANTHER" id="PTHR33388:SF35">
    <property type="match status" value="1"/>
</dbReference>
<gene>
    <name evidence="4" type="ORF">HAX54_020626</name>
</gene>
<dbReference type="Proteomes" id="UP000823775">
    <property type="component" value="Unassembled WGS sequence"/>
</dbReference>
<organism evidence="4 5">
    <name type="scientific">Datura stramonium</name>
    <name type="common">Jimsonweed</name>
    <name type="synonym">Common thornapple</name>
    <dbReference type="NCBI Taxonomy" id="4076"/>
    <lineage>
        <taxon>Eukaryota</taxon>
        <taxon>Viridiplantae</taxon>
        <taxon>Streptophyta</taxon>
        <taxon>Embryophyta</taxon>
        <taxon>Tracheophyta</taxon>
        <taxon>Spermatophyta</taxon>
        <taxon>Magnoliopsida</taxon>
        <taxon>eudicotyledons</taxon>
        <taxon>Gunneridae</taxon>
        <taxon>Pentapetalae</taxon>
        <taxon>asterids</taxon>
        <taxon>lamiids</taxon>
        <taxon>Solanales</taxon>
        <taxon>Solanaceae</taxon>
        <taxon>Solanoideae</taxon>
        <taxon>Datureae</taxon>
        <taxon>Datura</taxon>
    </lineage>
</organism>
<keyword evidence="1" id="KW-0678">Repressor</keyword>
<evidence type="ECO:0000313" key="5">
    <source>
        <dbReference type="Proteomes" id="UP000823775"/>
    </source>
</evidence>
<reference evidence="4 5" key="1">
    <citation type="journal article" date="2021" name="BMC Genomics">
        <title>Datura genome reveals duplications of psychoactive alkaloid biosynthetic genes and high mutation rate following tissue culture.</title>
        <authorList>
            <person name="Rajewski A."/>
            <person name="Carter-House D."/>
            <person name="Stajich J."/>
            <person name="Litt A."/>
        </authorList>
    </citation>
    <scope>NUCLEOTIDE SEQUENCE [LARGE SCALE GENOMIC DNA]</scope>
    <source>
        <strain evidence="4">AR-01</strain>
    </source>
</reference>
<dbReference type="InterPro" id="IPR040356">
    <property type="entry name" value="SPEAR"/>
</dbReference>
<keyword evidence="5" id="KW-1185">Reference proteome</keyword>
<keyword evidence="2" id="KW-0805">Transcription regulation</keyword>
<name>A0ABS8UTX8_DATST</name>
<proteinExistence type="predicted"/>
<dbReference type="EMBL" id="JACEIK010002489">
    <property type="protein sequence ID" value="MCD9561499.1"/>
    <property type="molecule type" value="Genomic_DNA"/>
</dbReference>
<keyword evidence="3" id="KW-0804">Transcription</keyword>
<evidence type="ECO:0000313" key="4">
    <source>
        <dbReference type="EMBL" id="MCD9561499.1"/>
    </source>
</evidence>
<protein>
    <submittedName>
        <fullName evidence="4">Uncharacterized protein</fullName>
    </submittedName>
</protein>
<evidence type="ECO:0000256" key="1">
    <source>
        <dbReference type="ARBA" id="ARBA00022491"/>
    </source>
</evidence>
<evidence type="ECO:0000256" key="3">
    <source>
        <dbReference type="ARBA" id="ARBA00023163"/>
    </source>
</evidence>
<accession>A0ABS8UTX8</accession>
<dbReference type="PANTHER" id="PTHR33388">
    <property type="entry name" value="OS01G0212500 PROTEIN"/>
    <property type="match status" value="1"/>
</dbReference>
<comment type="caution">
    <text evidence="4">The sequence shown here is derived from an EMBL/GenBank/DDBJ whole genome shotgun (WGS) entry which is preliminary data.</text>
</comment>
<evidence type="ECO:0000256" key="2">
    <source>
        <dbReference type="ARBA" id="ARBA00023015"/>
    </source>
</evidence>
<sequence length="326" mass="35764">MDLPSKNCVFRPNLSALVLDGFRSKTLQSSKPLIMSGRELSWSSVSGPGSDNCSKLWSREYSPERESQQGNRHAVVFQPNLDLPNELHNPILPLPSVLQRSQQYRQPSCSSSMMNISSGISSSSVLNYQMEPPSNQNYYSCNYLPLWPEEMKMVGMKRPYPFSPEFPPVPAFHGKFPPGYVSLASRSPESASCSNECAASLESGNLLKREAPSGSRTLSESKPKNVVRQNKALNGDFLTLAPPTAAFPYQHSSNSILQSRDILTLESVTCQGVAEEPATSSALSRSVQQPIYGFFPTAKVQISQEGTNTHNCQVEVGGNVDLNLKL</sequence>